<keyword evidence="2" id="KW-1185">Reference proteome</keyword>
<protein>
    <submittedName>
        <fullName evidence="1">Uncharacterized protein</fullName>
    </submittedName>
</protein>
<accession>A0AAD7GWZ4</accession>
<dbReference type="AlphaFoldDB" id="A0AAD7GWZ4"/>
<evidence type="ECO:0000313" key="1">
    <source>
        <dbReference type="EMBL" id="KAJ7707076.1"/>
    </source>
</evidence>
<evidence type="ECO:0000313" key="2">
    <source>
        <dbReference type="Proteomes" id="UP001215598"/>
    </source>
</evidence>
<reference evidence="1" key="1">
    <citation type="submission" date="2023-03" db="EMBL/GenBank/DDBJ databases">
        <title>Massive genome expansion in bonnet fungi (Mycena s.s.) driven by repeated elements and novel gene families across ecological guilds.</title>
        <authorList>
            <consortium name="Lawrence Berkeley National Laboratory"/>
            <person name="Harder C.B."/>
            <person name="Miyauchi S."/>
            <person name="Viragh M."/>
            <person name="Kuo A."/>
            <person name="Thoen E."/>
            <person name="Andreopoulos B."/>
            <person name="Lu D."/>
            <person name="Skrede I."/>
            <person name="Drula E."/>
            <person name="Henrissat B."/>
            <person name="Morin E."/>
            <person name="Kohler A."/>
            <person name="Barry K."/>
            <person name="LaButti K."/>
            <person name="Morin E."/>
            <person name="Salamov A."/>
            <person name="Lipzen A."/>
            <person name="Mereny Z."/>
            <person name="Hegedus B."/>
            <person name="Baldrian P."/>
            <person name="Stursova M."/>
            <person name="Weitz H."/>
            <person name="Taylor A."/>
            <person name="Grigoriev I.V."/>
            <person name="Nagy L.G."/>
            <person name="Martin F."/>
            <person name="Kauserud H."/>
        </authorList>
    </citation>
    <scope>NUCLEOTIDE SEQUENCE</scope>
    <source>
        <strain evidence="1">CBHHK182m</strain>
    </source>
</reference>
<sequence>SSITELQMSLNLIQAIKDASLENGDLDAETLARLRDLPTHPLEINDPALRYALDLFLAATHGSEK</sequence>
<dbReference type="Proteomes" id="UP001215598">
    <property type="component" value="Unassembled WGS sequence"/>
</dbReference>
<proteinExistence type="predicted"/>
<dbReference type="EMBL" id="JARKIB010000448">
    <property type="protein sequence ID" value="KAJ7707076.1"/>
    <property type="molecule type" value="Genomic_DNA"/>
</dbReference>
<feature type="non-terminal residue" evidence="1">
    <location>
        <position position="65"/>
    </location>
</feature>
<name>A0AAD7GWZ4_9AGAR</name>
<feature type="non-terminal residue" evidence="1">
    <location>
        <position position="1"/>
    </location>
</feature>
<organism evidence="1 2">
    <name type="scientific">Mycena metata</name>
    <dbReference type="NCBI Taxonomy" id="1033252"/>
    <lineage>
        <taxon>Eukaryota</taxon>
        <taxon>Fungi</taxon>
        <taxon>Dikarya</taxon>
        <taxon>Basidiomycota</taxon>
        <taxon>Agaricomycotina</taxon>
        <taxon>Agaricomycetes</taxon>
        <taxon>Agaricomycetidae</taxon>
        <taxon>Agaricales</taxon>
        <taxon>Marasmiineae</taxon>
        <taxon>Mycenaceae</taxon>
        <taxon>Mycena</taxon>
    </lineage>
</organism>
<comment type="caution">
    <text evidence="1">The sequence shown here is derived from an EMBL/GenBank/DDBJ whole genome shotgun (WGS) entry which is preliminary data.</text>
</comment>
<gene>
    <name evidence="1" type="ORF">B0H16DRAFT_1241457</name>
</gene>